<accession>A0A9D6Z2W9</accession>
<evidence type="ECO:0000313" key="4">
    <source>
        <dbReference type="EMBL" id="MBI5252673.1"/>
    </source>
</evidence>
<dbReference type="GO" id="GO:0051604">
    <property type="term" value="P:protein maturation"/>
    <property type="evidence" value="ECO:0007669"/>
    <property type="project" value="TreeGrafter"/>
</dbReference>
<dbReference type="CDD" id="cd02197">
    <property type="entry name" value="HypE"/>
    <property type="match status" value="1"/>
</dbReference>
<dbReference type="SUPFAM" id="SSF56042">
    <property type="entry name" value="PurM C-terminal domain-like"/>
    <property type="match status" value="1"/>
</dbReference>
<dbReference type="Pfam" id="PF00586">
    <property type="entry name" value="AIRS"/>
    <property type="match status" value="1"/>
</dbReference>
<dbReference type="Gene3D" id="3.30.1330.10">
    <property type="entry name" value="PurM-like, N-terminal domain"/>
    <property type="match status" value="1"/>
</dbReference>
<dbReference type="NCBIfam" id="TIGR02124">
    <property type="entry name" value="hypE"/>
    <property type="match status" value="1"/>
</dbReference>
<sequence>MPKNTDGRILLGHGGGGKMTGRLIRELILPRLDRGQLGQLPDSVVLSGLGDRIAYTTDSFVVSPIFFPGGNIGSLSVHGTCNDLSCSGARPVFLSLGLILEEGFPMARLQAILESVAEAADEAGVAVVTGDTKVVPRGSADGIFINTSGIGRIERPLSLSPSRISEGDQILVSGPVGNHGMAVMLSRAEFSFDFDLESDSASVWPVVERLLNLGEGLKFLRDPTRGGIAATLNEIAASSGKGVRVDESAIPVDESVAAASEILGIDPFQAANEGKIVVVVGKGLGEEALHLLSDCPVARGAALIGEVTTANPSKVVLTTRIGGSRIMAEPSGELLPRIC</sequence>
<dbReference type="PIRSF" id="PIRSF005644">
    <property type="entry name" value="Hdrgns_mtr_HypE"/>
    <property type="match status" value="1"/>
</dbReference>
<dbReference type="InterPro" id="IPR036676">
    <property type="entry name" value="PurM-like_C_sf"/>
</dbReference>
<organism evidence="4 5">
    <name type="scientific">Desulfomonile tiedjei</name>
    <dbReference type="NCBI Taxonomy" id="2358"/>
    <lineage>
        <taxon>Bacteria</taxon>
        <taxon>Pseudomonadati</taxon>
        <taxon>Thermodesulfobacteriota</taxon>
        <taxon>Desulfomonilia</taxon>
        <taxon>Desulfomonilales</taxon>
        <taxon>Desulfomonilaceae</taxon>
        <taxon>Desulfomonile</taxon>
    </lineage>
</organism>
<dbReference type="Proteomes" id="UP000807825">
    <property type="component" value="Unassembled WGS sequence"/>
</dbReference>
<evidence type="ECO:0000259" key="2">
    <source>
        <dbReference type="Pfam" id="PF00586"/>
    </source>
</evidence>
<dbReference type="InterPro" id="IPR016188">
    <property type="entry name" value="PurM-like_N"/>
</dbReference>
<dbReference type="InterPro" id="IPR036921">
    <property type="entry name" value="PurM-like_N_sf"/>
</dbReference>
<feature type="domain" description="PurM-like C-terminal" evidence="3">
    <location>
        <begin position="166"/>
        <end position="315"/>
    </location>
</feature>
<evidence type="ECO:0000259" key="3">
    <source>
        <dbReference type="Pfam" id="PF02769"/>
    </source>
</evidence>
<evidence type="ECO:0000313" key="5">
    <source>
        <dbReference type="Proteomes" id="UP000807825"/>
    </source>
</evidence>
<dbReference type="InterPro" id="IPR010918">
    <property type="entry name" value="PurM-like_C_dom"/>
</dbReference>
<reference evidence="4" key="1">
    <citation type="submission" date="2020-07" db="EMBL/GenBank/DDBJ databases">
        <title>Huge and variable diversity of episymbiotic CPR bacteria and DPANN archaea in groundwater ecosystems.</title>
        <authorList>
            <person name="He C.Y."/>
            <person name="Keren R."/>
            <person name="Whittaker M."/>
            <person name="Farag I.F."/>
            <person name="Doudna J."/>
            <person name="Cate J.H.D."/>
            <person name="Banfield J.F."/>
        </authorList>
    </citation>
    <scope>NUCLEOTIDE SEQUENCE</scope>
    <source>
        <strain evidence="4">NC_groundwater_1664_Pr3_B-0.1um_52_9</strain>
    </source>
</reference>
<dbReference type="InterPro" id="IPR011854">
    <property type="entry name" value="HypE"/>
</dbReference>
<comment type="caution">
    <text evidence="4">The sequence shown here is derived from an EMBL/GenBank/DDBJ whole genome shotgun (WGS) entry which is preliminary data.</text>
</comment>
<dbReference type="EMBL" id="JACRDE010000637">
    <property type="protein sequence ID" value="MBI5252673.1"/>
    <property type="molecule type" value="Genomic_DNA"/>
</dbReference>
<proteinExistence type="inferred from homology"/>
<protein>
    <submittedName>
        <fullName evidence="4">Hydrogenase expression/formation protein HypE</fullName>
    </submittedName>
</protein>
<comment type="similarity">
    <text evidence="1">Belongs to the HypE family.</text>
</comment>
<evidence type="ECO:0000256" key="1">
    <source>
        <dbReference type="ARBA" id="ARBA00006243"/>
    </source>
</evidence>
<feature type="domain" description="PurM-like N-terminal" evidence="2">
    <location>
        <begin position="49"/>
        <end position="153"/>
    </location>
</feature>
<dbReference type="PANTHER" id="PTHR30303">
    <property type="entry name" value="HYDROGENASE ISOENZYMES FORMATION PROTEIN HYPE"/>
    <property type="match status" value="1"/>
</dbReference>
<name>A0A9D6Z2W9_9BACT</name>
<dbReference type="Gene3D" id="3.90.650.10">
    <property type="entry name" value="PurM-like C-terminal domain"/>
    <property type="match status" value="1"/>
</dbReference>
<gene>
    <name evidence="4" type="primary">hypE</name>
    <name evidence="4" type="ORF">HY912_24520</name>
</gene>
<dbReference type="PANTHER" id="PTHR30303:SF0">
    <property type="entry name" value="CARBAMOYL DEHYDRATASE HYPE"/>
    <property type="match status" value="1"/>
</dbReference>
<dbReference type="Pfam" id="PF02769">
    <property type="entry name" value="AIRS_C"/>
    <property type="match status" value="1"/>
</dbReference>
<dbReference type="AlphaFoldDB" id="A0A9D6Z2W9"/>
<dbReference type="SUPFAM" id="SSF55326">
    <property type="entry name" value="PurM N-terminal domain-like"/>
    <property type="match status" value="1"/>
</dbReference>